<dbReference type="InterPro" id="IPR037185">
    <property type="entry name" value="EmrE-like"/>
</dbReference>
<dbReference type="Gene3D" id="1.10.3730.20">
    <property type="match status" value="1"/>
</dbReference>
<reference evidence="3" key="1">
    <citation type="submission" date="2020-02" db="EMBL/GenBank/DDBJ databases">
        <authorList>
            <person name="Meier V. D."/>
        </authorList>
    </citation>
    <scope>NUCLEOTIDE SEQUENCE</scope>
    <source>
        <strain evidence="3">AVDCRST_MAG77</strain>
    </source>
</reference>
<evidence type="ECO:0000313" key="3">
    <source>
        <dbReference type="EMBL" id="CAA9283863.1"/>
    </source>
</evidence>
<accession>A0A6J4JP66</accession>
<gene>
    <name evidence="3" type="ORF">AVDCRST_MAG77-4083</name>
</gene>
<proteinExistence type="inferred from homology"/>
<evidence type="ECO:0000259" key="2">
    <source>
        <dbReference type="Pfam" id="PF00892"/>
    </source>
</evidence>
<dbReference type="SUPFAM" id="SSF103481">
    <property type="entry name" value="Multidrug resistance efflux transporter EmrE"/>
    <property type="match status" value="1"/>
</dbReference>
<organism evidence="3">
    <name type="scientific">uncultured Chloroflexota bacterium</name>
    <dbReference type="NCBI Taxonomy" id="166587"/>
    <lineage>
        <taxon>Bacteria</taxon>
        <taxon>Bacillati</taxon>
        <taxon>Chloroflexota</taxon>
        <taxon>environmental samples</taxon>
    </lineage>
</organism>
<name>A0A6J4JP66_9CHLR</name>
<dbReference type="EMBL" id="CADCTC010000216">
    <property type="protein sequence ID" value="CAA9283863.1"/>
    <property type="molecule type" value="Genomic_DNA"/>
</dbReference>
<evidence type="ECO:0000256" key="1">
    <source>
        <dbReference type="ARBA" id="ARBA00007362"/>
    </source>
</evidence>
<comment type="similarity">
    <text evidence="1">Belongs to the EamA transporter family.</text>
</comment>
<feature type="domain" description="EamA" evidence="2">
    <location>
        <begin position="3"/>
        <end position="42"/>
    </location>
</feature>
<sequence length="43" mass="4546">MFPLIELGPLVAFVLAALFLGEPLSAQRLLGTVLLIAGVVLIR</sequence>
<dbReference type="InterPro" id="IPR000620">
    <property type="entry name" value="EamA_dom"/>
</dbReference>
<dbReference type="GO" id="GO:0016020">
    <property type="term" value="C:membrane"/>
    <property type="evidence" value="ECO:0007669"/>
    <property type="project" value="InterPro"/>
</dbReference>
<dbReference type="Pfam" id="PF00892">
    <property type="entry name" value="EamA"/>
    <property type="match status" value="1"/>
</dbReference>
<protein>
    <recommendedName>
        <fullName evidence="2">EamA domain-containing protein</fullName>
    </recommendedName>
</protein>
<dbReference type="AlphaFoldDB" id="A0A6J4JP66"/>